<dbReference type="InterPro" id="IPR050179">
    <property type="entry name" value="Trans_hexapeptide_repeat"/>
</dbReference>
<organism evidence="1 2">
    <name type="scientific">Candidatus Magasanikbacteria bacterium GW2011_GWC2_37_14</name>
    <dbReference type="NCBI Taxonomy" id="1619046"/>
    <lineage>
        <taxon>Bacteria</taxon>
        <taxon>Candidatus Magasanikiibacteriota</taxon>
    </lineage>
</organism>
<protein>
    <submittedName>
        <fullName evidence="1">Chloramphenicol acetyltransferase</fullName>
    </submittedName>
</protein>
<dbReference type="Gene3D" id="2.160.10.10">
    <property type="entry name" value="Hexapeptide repeat proteins"/>
    <property type="match status" value="1"/>
</dbReference>
<dbReference type="AlphaFoldDB" id="A0A0G0G6N8"/>
<gene>
    <name evidence="1" type="ORF">US42_C0024G0002</name>
</gene>
<dbReference type="PANTHER" id="PTHR43300:SF11">
    <property type="entry name" value="ACETYLTRANSFERASE RV3034C-RELATED"/>
    <property type="match status" value="1"/>
</dbReference>
<dbReference type="STRING" id="1619046.US42_C0024G0002"/>
<name>A0A0G0G6N8_9BACT</name>
<dbReference type="EMBL" id="LBSX01000024">
    <property type="protein sequence ID" value="KKQ26768.1"/>
    <property type="molecule type" value="Genomic_DNA"/>
</dbReference>
<evidence type="ECO:0000313" key="1">
    <source>
        <dbReference type="EMBL" id="KKQ26768.1"/>
    </source>
</evidence>
<dbReference type="InterPro" id="IPR011004">
    <property type="entry name" value="Trimer_LpxA-like_sf"/>
</dbReference>
<reference evidence="1 2" key="1">
    <citation type="journal article" date="2015" name="Nature">
        <title>rRNA introns, odd ribosomes, and small enigmatic genomes across a large radiation of phyla.</title>
        <authorList>
            <person name="Brown C.T."/>
            <person name="Hug L.A."/>
            <person name="Thomas B.C."/>
            <person name="Sharon I."/>
            <person name="Castelle C.J."/>
            <person name="Singh A."/>
            <person name="Wilkins M.J."/>
            <person name="Williams K.H."/>
            <person name="Banfield J.F."/>
        </authorList>
    </citation>
    <scope>NUCLEOTIDE SEQUENCE [LARGE SCALE GENOMIC DNA]</scope>
</reference>
<dbReference type="PANTHER" id="PTHR43300">
    <property type="entry name" value="ACETYLTRANSFERASE"/>
    <property type="match status" value="1"/>
</dbReference>
<sequence length="81" mass="8919">MNIINLSPKTVSHISDGAVIGDGSIVTKDVPPFAVVVGNPAKIIKYLFSEGKIKKIIKSRWWEKDMSELKSDLDSFLSSVE</sequence>
<accession>A0A0G0G6N8</accession>
<dbReference type="SUPFAM" id="SSF51161">
    <property type="entry name" value="Trimeric LpxA-like enzymes"/>
    <property type="match status" value="1"/>
</dbReference>
<proteinExistence type="predicted"/>
<dbReference type="Proteomes" id="UP000034849">
    <property type="component" value="Unassembled WGS sequence"/>
</dbReference>
<comment type="caution">
    <text evidence="1">The sequence shown here is derived from an EMBL/GenBank/DDBJ whole genome shotgun (WGS) entry which is preliminary data.</text>
</comment>
<evidence type="ECO:0000313" key="2">
    <source>
        <dbReference type="Proteomes" id="UP000034849"/>
    </source>
</evidence>
<keyword evidence="1" id="KW-0808">Transferase</keyword>
<dbReference type="GO" id="GO:0016740">
    <property type="term" value="F:transferase activity"/>
    <property type="evidence" value="ECO:0007669"/>
    <property type="project" value="UniProtKB-KW"/>
</dbReference>